<dbReference type="RefSeq" id="WP_338660354.1">
    <property type="nucleotide sequence ID" value="NZ_CP146072.1"/>
</dbReference>
<organism evidence="3 4">
    <name type="scientific">Pseudomonas bubulae</name>
    <dbReference type="NCBI Taxonomy" id="2316085"/>
    <lineage>
        <taxon>Bacteria</taxon>
        <taxon>Pseudomonadati</taxon>
        <taxon>Pseudomonadota</taxon>
        <taxon>Gammaproteobacteria</taxon>
        <taxon>Pseudomonadales</taxon>
        <taxon>Pseudomonadaceae</taxon>
        <taxon>Pseudomonas</taxon>
    </lineage>
</organism>
<gene>
    <name evidence="3" type="ORF">V6B39_00390</name>
</gene>
<keyword evidence="4" id="KW-1185">Reference proteome</keyword>
<dbReference type="EMBL" id="CP146072">
    <property type="protein sequence ID" value="WWR37932.1"/>
    <property type="molecule type" value="Genomic_DNA"/>
</dbReference>
<proteinExistence type="predicted"/>
<dbReference type="SMART" id="SM00953">
    <property type="entry name" value="RES"/>
    <property type="match status" value="1"/>
</dbReference>
<evidence type="ECO:0000259" key="2">
    <source>
        <dbReference type="SMART" id="SM00953"/>
    </source>
</evidence>
<dbReference type="GeneID" id="89546344"/>
<name>A0ABZ2H7U5_9PSED</name>
<evidence type="ECO:0000256" key="1">
    <source>
        <dbReference type="SAM" id="MobiDB-lite"/>
    </source>
</evidence>
<feature type="region of interest" description="Disordered" evidence="1">
    <location>
        <begin position="194"/>
        <end position="219"/>
    </location>
</feature>
<evidence type="ECO:0000313" key="3">
    <source>
        <dbReference type="EMBL" id="WWR37932.1"/>
    </source>
</evidence>
<dbReference type="InterPro" id="IPR014914">
    <property type="entry name" value="RES_dom"/>
</dbReference>
<dbReference type="Proteomes" id="UP001369248">
    <property type="component" value="Chromosome"/>
</dbReference>
<accession>A0ABZ2H7U5</accession>
<feature type="domain" description="RES" evidence="2">
    <location>
        <begin position="201"/>
        <end position="361"/>
    </location>
</feature>
<dbReference type="Pfam" id="PF08808">
    <property type="entry name" value="RES"/>
    <property type="match status" value="1"/>
</dbReference>
<protein>
    <submittedName>
        <fullName evidence="3">RES family NAD+ phosphorylase</fullName>
    </submittedName>
</protein>
<sequence length="419" mass="47174">MVVKKVVCFRCVIEPYLERRIKRSGVSAPCSLCGVTRKCIPLAQVTAQVEAVLGKYICEGEHHRYWSGNELRHGQQGDYVEYWVSEIFGCDNIEPIVQVVCDDFDGQSYSRDTSYIRMPFLPYAVERQWHEFGDGVRHGNRYFNDSAKKFLGWLFEGLDSYSCSSRDDSVVRILTPEDAPPIYRARSCTTSDAVESISRDPASNLAAPPKEKSGEGRMNPAGVPAFYGAFERETCVAELRPPVGGTVISGEFRLTREVRLLDFGRFEKADLGQRPSFFDPQYFEKSGRQEFLRDLHNEITVPVLPGFEKNYLITQVVAEYLATQYDPRFDGVIFKSVQNEGGHNIVLFSHVACAATSTIVIKKDRGFVLGPKSSSVPGIEYVPDSLSRHAVKGVKFDMEEEPLAQRDSSPLQIRSCAWE</sequence>
<evidence type="ECO:0000313" key="4">
    <source>
        <dbReference type="Proteomes" id="UP001369248"/>
    </source>
</evidence>
<reference evidence="4" key="1">
    <citation type="submission" date="2024-02" db="EMBL/GenBank/DDBJ databases">
        <title>Exploring bacterial hosts of class 1 integrons in salad vegetable microbiomes with epicPCR.</title>
        <authorList>
            <person name="Qi Q."/>
            <person name="Ghaly T.M."/>
            <person name="Gillings M.R."/>
            <person name="Tetu S.G."/>
        </authorList>
    </citation>
    <scope>NUCLEOTIDE SEQUENCE [LARGE SCALE GENOMIC DNA]</scope>
    <source>
        <strain evidence="4">S2-2023-2</strain>
    </source>
</reference>